<dbReference type="Proteomes" id="UP000192257">
    <property type="component" value="Unassembled WGS sequence"/>
</dbReference>
<evidence type="ECO:0000256" key="2">
    <source>
        <dbReference type="SAM" id="Phobius"/>
    </source>
</evidence>
<dbReference type="AlphaFoldDB" id="A0A1X0P2R1"/>
<dbReference type="EMBL" id="NBCO01000006">
    <property type="protein sequence ID" value="ORC91217.1"/>
    <property type="molecule type" value="Genomic_DNA"/>
</dbReference>
<keyword evidence="4" id="KW-1185">Reference proteome</keyword>
<organism evidence="3 4">
    <name type="scientific">Trypanosoma theileri</name>
    <dbReference type="NCBI Taxonomy" id="67003"/>
    <lineage>
        <taxon>Eukaryota</taxon>
        <taxon>Discoba</taxon>
        <taxon>Euglenozoa</taxon>
        <taxon>Kinetoplastea</taxon>
        <taxon>Metakinetoplastina</taxon>
        <taxon>Trypanosomatida</taxon>
        <taxon>Trypanosomatidae</taxon>
        <taxon>Trypanosoma</taxon>
    </lineage>
</organism>
<keyword evidence="2" id="KW-1133">Transmembrane helix</keyword>
<comment type="caution">
    <text evidence="3">The sequence shown here is derived from an EMBL/GenBank/DDBJ whole genome shotgun (WGS) entry which is preliminary data.</text>
</comment>
<reference evidence="3 4" key="1">
    <citation type="submission" date="2017-03" db="EMBL/GenBank/DDBJ databases">
        <title>An alternative strategy for trypanosome survival in the mammalian bloodstream revealed through genome and transcriptome analysis of the ubiquitous bovine parasite Trypanosoma (Megatrypanum) theileri.</title>
        <authorList>
            <person name="Kelly S."/>
            <person name="Ivens A."/>
            <person name="Mott A."/>
            <person name="O'Neill E."/>
            <person name="Emms D."/>
            <person name="Macleod O."/>
            <person name="Voorheis P."/>
            <person name="Matthews J."/>
            <person name="Matthews K."/>
            <person name="Carrington M."/>
        </authorList>
    </citation>
    <scope>NUCLEOTIDE SEQUENCE [LARGE SCALE GENOMIC DNA]</scope>
    <source>
        <strain evidence="3">Edinburgh</strain>
    </source>
</reference>
<feature type="compositionally biased region" description="Basic and acidic residues" evidence="1">
    <location>
        <begin position="106"/>
        <end position="125"/>
    </location>
</feature>
<keyword evidence="2" id="KW-0812">Transmembrane</keyword>
<keyword evidence="2" id="KW-0472">Membrane</keyword>
<evidence type="ECO:0000313" key="4">
    <source>
        <dbReference type="Proteomes" id="UP000192257"/>
    </source>
</evidence>
<name>A0A1X0P2R1_9TRYP</name>
<feature type="transmembrane region" description="Helical" evidence="2">
    <location>
        <begin position="155"/>
        <end position="173"/>
    </location>
</feature>
<dbReference type="VEuPathDB" id="TriTrypDB:TM35_000062220"/>
<proteinExistence type="predicted"/>
<evidence type="ECO:0000313" key="3">
    <source>
        <dbReference type="EMBL" id="ORC91217.1"/>
    </source>
</evidence>
<dbReference type="RefSeq" id="XP_028885283.1">
    <property type="nucleotide sequence ID" value="XM_029023259.1"/>
</dbReference>
<feature type="transmembrane region" description="Helical" evidence="2">
    <location>
        <begin position="217"/>
        <end position="242"/>
    </location>
</feature>
<feature type="compositionally biased region" description="Basic and acidic residues" evidence="1">
    <location>
        <begin position="67"/>
        <end position="79"/>
    </location>
</feature>
<feature type="region of interest" description="Disordered" evidence="1">
    <location>
        <begin position="55"/>
        <end position="126"/>
    </location>
</feature>
<gene>
    <name evidence="3" type="ORF">TM35_000062220</name>
</gene>
<sequence length="251" mass="28146">MSDVQLLRARRRYRALLREANELEERGQKDETVDLELEKLECEYPVLKEIRGPVKEISSMGSNNTKTETKEKQSCEDVSHPILTTGNSPGPVRNASVGSSMVTESLSRDESNQRSNDIPKQDRPEIVPSLGRGVNFVFSALSLWNEAHLPSSLSISSYLIILAITIGIAFLHMHGIDPNTPYGRFFSPVLFASLVHIGTLFSIHLKSPGRISKAMLLIYFVFDYLPSLVFIFVVYVLAGIGIRYMEYPLLN</sequence>
<evidence type="ECO:0000256" key="1">
    <source>
        <dbReference type="SAM" id="MobiDB-lite"/>
    </source>
</evidence>
<dbReference type="OrthoDB" id="273676at2759"/>
<dbReference type="GeneID" id="39983039"/>
<feature type="compositionally biased region" description="Polar residues" evidence="1">
    <location>
        <begin position="96"/>
        <end position="105"/>
    </location>
</feature>
<feature type="transmembrane region" description="Helical" evidence="2">
    <location>
        <begin position="185"/>
        <end position="205"/>
    </location>
</feature>
<protein>
    <submittedName>
        <fullName evidence="3">Uncharacterized protein</fullName>
    </submittedName>
</protein>
<accession>A0A1X0P2R1</accession>